<gene>
    <name evidence="2" type="ORF">PGJFMKIC_00043</name>
</gene>
<keyword evidence="2" id="KW-0614">Plasmid</keyword>
<evidence type="ECO:0000313" key="2">
    <source>
        <dbReference type="EMBL" id="QHV89609.1"/>
    </source>
</evidence>
<name>A0A6D1P3N9_ECOLX</name>
<evidence type="ECO:0000256" key="1">
    <source>
        <dbReference type="SAM" id="MobiDB-lite"/>
    </source>
</evidence>
<proteinExistence type="predicted"/>
<dbReference type="AlphaFoldDB" id="A0A6D1P3N9"/>
<reference evidence="2" key="1">
    <citation type="submission" date="2019-09" db="EMBL/GenBank/DDBJ databases">
        <title>Nucleotide sequences of blaCTX-M-1 carrying IncI1 in Norwegian broiler production.</title>
        <authorList>
            <person name="Mo S.S."/>
            <person name="Telke A.A."/>
            <person name="Osei K.O."/>
            <person name="Sekse C."/>
            <person name="Slettemeas J.S."/>
            <person name="Urdahl A.-M."/>
        </authorList>
    </citation>
    <scope>NUCLEOTIDE SEQUENCE</scope>
    <source>
        <strain evidence="2">2016-40-21254</strain>
        <plasmid evidence="2">p21254</plasmid>
    </source>
</reference>
<organism evidence="2">
    <name type="scientific">Escherichia coli</name>
    <dbReference type="NCBI Taxonomy" id="562"/>
    <lineage>
        <taxon>Bacteria</taxon>
        <taxon>Pseudomonadati</taxon>
        <taxon>Pseudomonadota</taxon>
        <taxon>Gammaproteobacteria</taxon>
        <taxon>Enterobacterales</taxon>
        <taxon>Enterobacteriaceae</taxon>
        <taxon>Escherichia</taxon>
    </lineage>
</organism>
<geneLocation type="plasmid" evidence="2">
    <name>p21254</name>
</geneLocation>
<dbReference type="EMBL" id="MN419432">
    <property type="protein sequence ID" value="QHV89609.1"/>
    <property type="molecule type" value="Genomic_DNA"/>
</dbReference>
<sequence length="119" mass="12836">MSCRTFARPAPLLLKNPEITDGMVHPVPGTVLKIPGTPDHCSVITDNQAKMFSVVILDKDVPVLCGNGFRLFAGKGAVRQSLKYSEKYSLILISPVMPRTGRGGCHSQPDQNGMSSENP</sequence>
<accession>A0A6D1P3N9</accession>
<feature type="region of interest" description="Disordered" evidence="1">
    <location>
        <begin position="98"/>
        <end position="119"/>
    </location>
</feature>
<feature type="compositionally biased region" description="Polar residues" evidence="1">
    <location>
        <begin position="108"/>
        <end position="119"/>
    </location>
</feature>
<protein>
    <submittedName>
        <fullName evidence="2">Uncharacterized protein</fullName>
    </submittedName>
</protein>